<accession>A0ABQ9IR62</accession>
<evidence type="ECO:0000313" key="1">
    <source>
        <dbReference type="EMBL" id="KAJ8957618.1"/>
    </source>
</evidence>
<proteinExistence type="predicted"/>
<reference evidence="1" key="1">
    <citation type="journal article" date="2023" name="Insect Mol. Biol.">
        <title>Genome sequencing provides insights into the evolution of gene families encoding plant cell wall-degrading enzymes in longhorned beetles.</title>
        <authorList>
            <person name="Shin N.R."/>
            <person name="Okamura Y."/>
            <person name="Kirsch R."/>
            <person name="Pauchet Y."/>
        </authorList>
    </citation>
    <scope>NUCLEOTIDE SEQUENCE</scope>
    <source>
        <strain evidence="1">MMC_N1</strain>
    </source>
</reference>
<sequence length="107" mass="11729">MITDKPSSTLTTGNVGVNIVKMLGINKWGVANLDTKFGNKSDPSASIPKAMTKKELKKKGKEQKTCSILFPMGRRPCERNCHVISYNMDTGDNQQSIFNLLQIAASP</sequence>
<gene>
    <name evidence="1" type="ORF">NQ317_013604</name>
</gene>
<organism evidence="1 2">
    <name type="scientific">Molorchus minor</name>
    <dbReference type="NCBI Taxonomy" id="1323400"/>
    <lineage>
        <taxon>Eukaryota</taxon>
        <taxon>Metazoa</taxon>
        <taxon>Ecdysozoa</taxon>
        <taxon>Arthropoda</taxon>
        <taxon>Hexapoda</taxon>
        <taxon>Insecta</taxon>
        <taxon>Pterygota</taxon>
        <taxon>Neoptera</taxon>
        <taxon>Endopterygota</taxon>
        <taxon>Coleoptera</taxon>
        <taxon>Polyphaga</taxon>
        <taxon>Cucujiformia</taxon>
        <taxon>Chrysomeloidea</taxon>
        <taxon>Cerambycidae</taxon>
        <taxon>Lamiinae</taxon>
        <taxon>Monochamini</taxon>
        <taxon>Molorchus</taxon>
    </lineage>
</organism>
<keyword evidence="2" id="KW-1185">Reference proteome</keyword>
<dbReference type="Proteomes" id="UP001162164">
    <property type="component" value="Unassembled WGS sequence"/>
</dbReference>
<protein>
    <submittedName>
        <fullName evidence="1">Uncharacterized protein</fullName>
    </submittedName>
</protein>
<evidence type="ECO:0000313" key="2">
    <source>
        <dbReference type="Proteomes" id="UP001162164"/>
    </source>
</evidence>
<comment type="caution">
    <text evidence="1">The sequence shown here is derived from an EMBL/GenBank/DDBJ whole genome shotgun (WGS) entry which is preliminary data.</text>
</comment>
<dbReference type="EMBL" id="JAPWTJ010003377">
    <property type="protein sequence ID" value="KAJ8957618.1"/>
    <property type="molecule type" value="Genomic_DNA"/>
</dbReference>
<name>A0ABQ9IR62_9CUCU</name>